<dbReference type="STRING" id="148814.APS55_04520"/>
<organism evidence="2 3">
    <name type="scientific">Apilactobacillus kunkeei</name>
    <dbReference type="NCBI Taxonomy" id="148814"/>
    <lineage>
        <taxon>Bacteria</taxon>
        <taxon>Bacillati</taxon>
        <taxon>Bacillota</taxon>
        <taxon>Bacilli</taxon>
        <taxon>Lactobacillales</taxon>
        <taxon>Lactobacillaceae</taxon>
        <taxon>Apilactobacillus</taxon>
    </lineage>
</organism>
<protein>
    <submittedName>
        <fullName evidence="2">Uncharacterized protein</fullName>
    </submittedName>
</protein>
<evidence type="ECO:0000313" key="4">
    <source>
        <dbReference type="Proteomes" id="UP000067203"/>
    </source>
</evidence>
<evidence type="ECO:0000313" key="1">
    <source>
        <dbReference type="EMBL" id="ALJ31536.1"/>
    </source>
</evidence>
<sequence>MSELIPENMDEVKLKMARMLIDGHKVTEEEVIFQAVADLFQDYLEEAEEGHYDTSKLADDGVTFTVTGISGRQIAEFKSNGESFVEDFRKDALDLCFRLEDEAQRIARL</sequence>
<accession>A0A087EPD3</accession>
<dbReference type="EMBL" id="CP012920">
    <property type="protein sequence ID" value="ALJ31536.1"/>
    <property type="molecule type" value="Genomic_DNA"/>
</dbReference>
<dbReference type="KEGG" id="lku:APS55_04520"/>
<evidence type="ECO:0000313" key="3">
    <source>
        <dbReference type="Proteomes" id="UP000037749"/>
    </source>
</evidence>
<gene>
    <name evidence="1" type="ORF">APS55_04520</name>
    <name evidence="2" type="ORF">RZ72_01170</name>
</gene>
<dbReference type="PATRIC" id="fig|148814.11.peg.1021"/>
<dbReference type="AlphaFoldDB" id="A0A087EPD3"/>
<dbReference type="OrthoDB" id="9810636at2"/>
<dbReference type="Proteomes" id="UP000067203">
    <property type="component" value="Chromosome"/>
</dbReference>
<name>A0A087EPD3_9LACO</name>
<reference evidence="1 4" key="3">
    <citation type="journal article" date="2016" name="PeerJ">
        <title>Genome sequencing and analysis of the first complete genome of Lactobacillus kunkeei strain MP2, an Apis mellifera gut isolate.</title>
        <authorList>
            <person name="Asenjo F."/>
            <person name="Olmos A."/>
            <person name="Henriquez-Piskulich P."/>
            <person name="Polanco V."/>
            <person name="Aldea P."/>
            <person name="Ugalde J.A."/>
            <person name="Trombert A.N."/>
        </authorList>
    </citation>
    <scope>NUCLEOTIDE SEQUENCE [LARGE SCALE GENOMIC DNA]</scope>
    <source>
        <strain evidence="1 4">MP2</strain>
    </source>
</reference>
<reference evidence="4" key="2">
    <citation type="submission" date="2015-10" db="EMBL/GenBank/DDBJ databases">
        <title>Bioinformatic analysis of the first complete genome sequence of Lactobacillus kunkeei strain MP2, an Apis mellifera gut isolate.</title>
        <authorList>
            <person name="Asenjo F."/>
            <person name="Olmos A."/>
            <person name="Henriquez-Piskulich P."/>
            <person name="Aldea P."/>
            <person name="Ugalde J.A."/>
            <person name="Trombert A.N."/>
        </authorList>
    </citation>
    <scope>NUCLEOTIDE SEQUENCE [LARGE SCALE GENOMIC DNA]</scope>
    <source>
        <strain evidence="4">MP2</strain>
    </source>
</reference>
<proteinExistence type="predicted"/>
<dbReference type="eggNOG" id="ENOG502ZMVG">
    <property type="taxonomic scope" value="Bacteria"/>
</dbReference>
<dbReference type="RefSeq" id="WP_034531427.1">
    <property type="nucleotide sequence ID" value="NZ_BAABVW010000030.1"/>
</dbReference>
<reference evidence="2 3" key="1">
    <citation type="journal article" date="2015" name="Genome Biol. Evol.">
        <title>Functionally Structured Genomes in Lactobacillus kunkeei Colonizing the Honey Crop and Food Products of Honeybees and Stingless Bees.</title>
        <authorList>
            <person name="Tamarit D."/>
            <person name="Ellegaard K.M."/>
            <person name="Wikander J."/>
            <person name="Olofsson T."/>
            <person name="Vasquez A."/>
            <person name="Andersson S.G."/>
        </authorList>
    </citation>
    <scope>NUCLEOTIDE SEQUENCE [LARGE SCALE GENOMIC DNA]</scope>
    <source>
        <strain evidence="2 3">LAla</strain>
    </source>
</reference>
<dbReference type="Proteomes" id="UP000037749">
    <property type="component" value="Unassembled WGS sequence"/>
</dbReference>
<dbReference type="EMBL" id="JXCZ01000033">
    <property type="protein sequence ID" value="KOY78859.1"/>
    <property type="molecule type" value="Genomic_DNA"/>
</dbReference>
<evidence type="ECO:0000313" key="2">
    <source>
        <dbReference type="EMBL" id="KOY78859.1"/>
    </source>
</evidence>